<organism evidence="2 3">
    <name type="scientific">Clitoria ternatea</name>
    <name type="common">Butterfly pea</name>
    <dbReference type="NCBI Taxonomy" id="43366"/>
    <lineage>
        <taxon>Eukaryota</taxon>
        <taxon>Viridiplantae</taxon>
        <taxon>Streptophyta</taxon>
        <taxon>Embryophyta</taxon>
        <taxon>Tracheophyta</taxon>
        <taxon>Spermatophyta</taxon>
        <taxon>Magnoliopsida</taxon>
        <taxon>eudicotyledons</taxon>
        <taxon>Gunneridae</taxon>
        <taxon>Pentapetalae</taxon>
        <taxon>rosids</taxon>
        <taxon>fabids</taxon>
        <taxon>Fabales</taxon>
        <taxon>Fabaceae</taxon>
        <taxon>Papilionoideae</taxon>
        <taxon>50 kb inversion clade</taxon>
        <taxon>NPAAA clade</taxon>
        <taxon>indigoferoid/millettioid clade</taxon>
        <taxon>Phaseoleae</taxon>
        <taxon>Clitoria</taxon>
    </lineage>
</organism>
<evidence type="ECO:0000313" key="2">
    <source>
        <dbReference type="EMBL" id="KAK7279048.1"/>
    </source>
</evidence>
<dbReference type="PANTHER" id="PTHR31871:SF61">
    <property type="entry name" value="OS06G0705300 PROTEIN"/>
    <property type="match status" value="1"/>
</dbReference>
<accession>A0AAN9FVS3</accession>
<proteinExistence type="predicted"/>
<evidence type="ECO:0000256" key="1">
    <source>
        <dbReference type="SAM" id="MobiDB-lite"/>
    </source>
</evidence>
<gene>
    <name evidence="2" type="ORF">RJT34_24091</name>
</gene>
<dbReference type="AlphaFoldDB" id="A0AAN9FVS3"/>
<dbReference type="EMBL" id="JAYKXN010000006">
    <property type="protein sequence ID" value="KAK7279048.1"/>
    <property type="molecule type" value="Genomic_DNA"/>
</dbReference>
<evidence type="ECO:0000313" key="3">
    <source>
        <dbReference type="Proteomes" id="UP001359559"/>
    </source>
</evidence>
<sequence length="287" mass="33352">MFSEYSFIKVFQSFKVLAISRDTRIYIRRTSNMPSNKSKKRERSESKEQKKTSLEDVMEVHYLIEHCQLQHMTLEEVVKRLQNQYEIEPRLTKLVWKNLEKENKEFFKTYYEQQKNLRLKKLKEETRPLTRFVDALPLPPSSSNGSHISIAPSLPGSSKVSRDPAIFRNPMSCVPVAELRQASLLSQNMQHPSHSSSYDVFNNNGSSLQTSMQQGVVDTFPYANWINDPQIMVSNQSTNNGRVIEPIPEYSSFEPIHEYSSFEPIPEYSSFPPYMGYSGFPPYMGYF</sequence>
<reference evidence="2 3" key="1">
    <citation type="submission" date="2024-01" db="EMBL/GenBank/DDBJ databases">
        <title>The genomes of 5 underutilized Papilionoideae crops provide insights into root nodulation and disease resistance.</title>
        <authorList>
            <person name="Yuan L."/>
        </authorList>
    </citation>
    <scope>NUCLEOTIDE SEQUENCE [LARGE SCALE GENOMIC DNA]</scope>
    <source>
        <strain evidence="2">LY-2023</strain>
        <tissue evidence="2">Leaf</tissue>
    </source>
</reference>
<feature type="region of interest" description="Disordered" evidence="1">
    <location>
        <begin position="29"/>
        <end position="52"/>
    </location>
</feature>
<dbReference type="NCBIfam" id="TIGR01589">
    <property type="entry name" value="A_thal_3526"/>
    <property type="match status" value="1"/>
</dbReference>
<dbReference type="Pfam" id="PF09713">
    <property type="entry name" value="A_thal_3526"/>
    <property type="match status" value="1"/>
</dbReference>
<dbReference type="InterPro" id="IPR006476">
    <property type="entry name" value="CHP01589_pln"/>
</dbReference>
<dbReference type="Proteomes" id="UP001359559">
    <property type="component" value="Unassembled WGS sequence"/>
</dbReference>
<feature type="compositionally biased region" description="Basic and acidic residues" evidence="1">
    <location>
        <begin position="42"/>
        <end position="52"/>
    </location>
</feature>
<evidence type="ECO:0008006" key="4">
    <source>
        <dbReference type="Google" id="ProtNLM"/>
    </source>
</evidence>
<comment type="caution">
    <text evidence="2">The sequence shown here is derived from an EMBL/GenBank/DDBJ whole genome shotgun (WGS) entry which is preliminary data.</text>
</comment>
<dbReference type="PANTHER" id="PTHR31871">
    <property type="entry name" value="OS02G0137100 PROTEIN"/>
    <property type="match status" value="1"/>
</dbReference>
<protein>
    <recommendedName>
        <fullName evidence="4">Angiotensin-converting enzyme 2</fullName>
    </recommendedName>
</protein>
<name>A0AAN9FVS3_CLITE</name>
<keyword evidence="3" id="KW-1185">Reference proteome</keyword>